<feature type="domain" description="C2 tensin-type" evidence="9">
    <location>
        <begin position="194"/>
        <end position="330"/>
    </location>
</feature>
<dbReference type="STRING" id="5786.F0Z675"/>
<dbReference type="InterPro" id="IPR011993">
    <property type="entry name" value="PH-like_dom_sf"/>
</dbReference>
<dbReference type="PANTHER" id="PTHR12305">
    <property type="entry name" value="PHOSPHATASE WITH HOMOLOGY TO TENSIN"/>
    <property type="match status" value="1"/>
</dbReference>
<dbReference type="Gene3D" id="2.60.40.1110">
    <property type="match status" value="1"/>
</dbReference>
<dbReference type="InterPro" id="IPR014020">
    <property type="entry name" value="Tensin_C2-dom"/>
</dbReference>
<dbReference type="SUPFAM" id="SSF52799">
    <property type="entry name" value="(Phosphotyrosine protein) phosphatases II"/>
    <property type="match status" value="1"/>
</dbReference>
<dbReference type="Gene3D" id="3.90.190.10">
    <property type="entry name" value="Protein tyrosine phosphatase superfamily"/>
    <property type="match status" value="1"/>
</dbReference>
<dbReference type="EMBL" id="GL870941">
    <property type="protein sequence ID" value="EGC40549.1"/>
    <property type="molecule type" value="Genomic_DNA"/>
</dbReference>
<dbReference type="InterPro" id="IPR035892">
    <property type="entry name" value="C2_domain_sf"/>
</dbReference>
<dbReference type="PANTHER" id="PTHR12305:SF94">
    <property type="entry name" value="PHOSPHATIDYLINOSITOL-3,4,5-TRISPHOSPHATE 3-PHOSPHATASE"/>
    <property type="match status" value="1"/>
</dbReference>
<evidence type="ECO:0000259" key="9">
    <source>
        <dbReference type="PROSITE" id="PS51182"/>
    </source>
</evidence>
<dbReference type="InterPro" id="IPR016130">
    <property type="entry name" value="Tyr_Pase_AS"/>
</dbReference>
<dbReference type="SUPFAM" id="SSF50729">
    <property type="entry name" value="PH domain-like"/>
    <property type="match status" value="1"/>
</dbReference>
<accession>F0Z675</accession>
<dbReference type="PROSITE" id="PS51181">
    <property type="entry name" value="PPASE_TENSIN"/>
    <property type="match status" value="1"/>
</dbReference>
<dbReference type="PROSITE" id="PS50003">
    <property type="entry name" value="PH_DOMAIN"/>
    <property type="match status" value="1"/>
</dbReference>
<dbReference type="InterPro" id="IPR029021">
    <property type="entry name" value="Prot-tyrosine_phosphatase-like"/>
</dbReference>
<feature type="domain" description="Tyrosine specific protein phosphatases" evidence="7">
    <location>
        <begin position="103"/>
        <end position="177"/>
    </location>
</feature>
<dbReference type="GeneID" id="10503345"/>
<feature type="region of interest" description="Disordered" evidence="4">
    <location>
        <begin position="758"/>
        <end position="795"/>
    </location>
</feature>
<dbReference type="InterPro" id="IPR000008">
    <property type="entry name" value="C2_dom"/>
</dbReference>
<evidence type="ECO:0000256" key="4">
    <source>
        <dbReference type="SAM" id="MobiDB-lite"/>
    </source>
</evidence>
<dbReference type="OMA" id="NFHTGMF"/>
<proteinExistence type="predicted"/>
<dbReference type="InterPro" id="IPR000387">
    <property type="entry name" value="Tyr_Pase_dom"/>
</dbReference>
<evidence type="ECO:0000259" key="5">
    <source>
        <dbReference type="PROSITE" id="PS50003"/>
    </source>
</evidence>
<feature type="domain" description="PH" evidence="5">
    <location>
        <begin position="403"/>
        <end position="502"/>
    </location>
</feature>
<dbReference type="InterPro" id="IPR057023">
    <property type="entry name" value="PTP-SAK"/>
</dbReference>
<feature type="domain" description="C2" evidence="6">
    <location>
        <begin position="493"/>
        <end position="624"/>
    </location>
</feature>
<dbReference type="SUPFAM" id="SSF49562">
    <property type="entry name" value="C2 domain (Calcium/lipid-binding domain, CaLB)"/>
    <property type="match status" value="1"/>
</dbReference>
<dbReference type="GO" id="GO:0005829">
    <property type="term" value="C:cytosol"/>
    <property type="evidence" value="ECO:0000318"/>
    <property type="project" value="GO_Central"/>
</dbReference>
<dbReference type="Pfam" id="PF00169">
    <property type="entry name" value="PH"/>
    <property type="match status" value="1"/>
</dbReference>
<dbReference type="InterPro" id="IPR051281">
    <property type="entry name" value="Dual-spec_lipid-protein_phosph"/>
</dbReference>
<dbReference type="GO" id="GO:0016314">
    <property type="term" value="F:phosphatidylinositol-3,4,5-trisphosphate 3-phosphatase activity"/>
    <property type="evidence" value="ECO:0000318"/>
    <property type="project" value="GO_Central"/>
</dbReference>
<feature type="domain" description="Phosphatase tensin-type" evidence="8">
    <location>
        <begin position="18"/>
        <end position="189"/>
    </location>
</feature>
<evidence type="ECO:0000256" key="2">
    <source>
        <dbReference type="ARBA" id="ARBA00022490"/>
    </source>
</evidence>
<feature type="compositionally biased region" description="Low complexity" evidence="4">
    <location>
        <begin position="761"/>
        <end position="791"/>
    </location>
</feature>
<dbReference type="PROSITE" id="PS50056">
    <property type="entry name" value="TYR_PHOSPHATASE_2"/>
    <property type="match status" value="1"/>
</dbReference>
<dbReference type="KEGG" id="dpp:DICPUDRAFT_25009"/>
<gene>
    <name evidence="10" type="ORF">DICPUDRAFT_25009</name>
</gene>
<dbReference type="OrthoDB" id="16692at2759"/>
<dbReference type="PROSITE" id="PS50004">
    <property type="entry name" value="C2"/>
    <property type="match status" value="1"/>
</dbReference>
<organism evidence="10 11">
    <name type="scientific">Dictyostelium purpureum</name>
    <name type="common">Slime mold</name>
    <dbReference type="NCBI Taxonomy" id="5786"/>
    <lineage>
        <taxon>Eukaryota</taxon>
        <taxon>Amoebozoa</taxon>
        <taxon>Evosea</taxon>
        <taxon>Eumycetozoa</taxon>
        <taxon>Dictyostelia</taxon>
        <taxon>Dictyosteliales</taxon>
        <taxon>Dictyosteliaceae</taxon>
        <taxon>Dictyostelium</taxon>
    </lineage>
</organism>
<evidence type="ECO:0000313" key="11">
    <source>
        <dbReference type="Proteomes" id="UP000001064"/>
    </source>
</evidence>
<dbReference type="eggNOG" id="KOG0248">
    <property type="taxonomic scope" value="Eukaryota"/>
</dbReference>
<keyword evidence="3" id="KW-0378">Hydrolase</keyword>
<dbReference type="GO" id="GO:0005547">
    <property type="term" value="F:phosphatidylinositol-3,4,5-trisphosphate binding"/>
    <property type="evidence" value="ECO:0007669"/>
    <property type="project" value="UniProtKB-ARBA"/>
</dbReference>
<dbReference type="InterPro" id="IPR001849">
    <property type="entry name" value="PH_domain"/>
</dbReference>
<dbReference type="SMART" id="SM00233">
    <property type="entry name" value="PH"/>
    <property type="match status" value="1"/>
</dbReference>
<evidence type="ECO:0000256" key="1">
    <source>
        <dbReference type="ARBA" id="ARBA00004496"/>
    </source>
</evidence>
<dbReference type="Pfam" id="PF22784">
    <property type="entry name" value="PTP-SAK"/>
    <property type="match status" value="1"/>
</dbReference>
<dbReference type="InParanoid" id="F0Z675"/>
<evidence type="ECO:0000259" key="6">
    <source>
        <dbReference type="PROSITE" id="PS50004"/>
    </source>
</evidence>
<evidence type="ECO:0000313" key="10">
    <source>
        <dbReference type="EMBL" id="EGC40549.1"/>
    </source>
</evidence>
<dbReference type="PROSITE" id="PS51182">
    <property type="entry name" value="C2_TENSIN"/>
    <property type="match status" value="1"/>
</dbReference>
<protein>
    <recommendedName>
        <fullName evidence="12">Phosphatidylinositol-3,4,5-trisphosphate 3-phosphatase</fullName>
    </recommendedName>
</protein>
<sequence length="860" mass="97533">MYNSIVKAVRKTISADKNRFENEEYDLDLTYITERVIAMSFPADGVESAYRNSIYDVSKMLNENHKNNYLIYNLSERKYDYSLFNKSVVDWCGFPDHHAPPLGLLFKIVKTIYDWLGKDPLNVVIVHCMAGKGRTGTVISCLLQYGGLFDSASDAMRYFAVKRSNNNYGITGPSQIRYTQYFSELYLGGKDLNPSPVFLKSISMVTIPKFFLGPLKQGICPVLNIYSATQKGVRIFTSAPIEGDTKETRTYQSGNATIIFEVRKIVRGDILLVFSHITPFYRVEQICRANFHTGMFSMPTLILTKSDLDGADGDKRFSNDFNLKLEFQEVVNNNSNGSQSPLIEASTSQSILEYQKEIKKEIKWIRHEAIKKDPKNGSVFFLPKNNSEKIKQAKDIASKQGTFGVHSGFLLKKGHNFKSWRRRWFVLKDNLLSYYKSPKDTTPAGVIPVNEILDISIKCEISQQEGHDYCFEIITHKASYLISAENEKDLEDWTEILNSAIKMIQSTGRLFIEILEAKYEPNVILQSLTDPSAIIDINDHPIDIITYLTIHLGKKRDTTSHKSMLFNPIFQYAGDFAIYNEPCDLVVSLWVRSSVQNIKDTLAAEFVLNHKQLMSSYNTEWREFNRIKSNLLTNMSLKFGSVYRCESDLSLHENALGSLQSPNQFSNSPGSFNSNENRKSIIHQSVSFNHSLYQQTPNNNNNNIDNSKIISNNGGLSNSLNFNSISNNNNNNNLSTNVSTSAPSTNYIFLAKSREENHRANSMNSNNNSNNNKSLNNSNETNSNKNNNSSSLDKTTAMNSYGFSFDGDDEDKLIKALENQLNDTQDDDELISDLQSKLDYFEDIAPNEDDSLSEFKIINK</sequence>
<dbReference type="SMART" id="SM01326">
    <property type="entry name" value="PTEN_C2"/>
    <property type="match status" value="1"/>
</dbReference>
<dbReference type="eggNOG" id="KOG2283">
    <property type="taxonomic scope" value="Eukaryota"/>
</dbReference>
<dbReference type="InterPro" id="IPR029023">
    <property type="entry name" value="Tensin_phosphatase"/>
</dbReference>
<evidence type="ECO:0000256" key="3">
    <source>
        <dbReference type="ARBA" id="ARBA00022801"/>
    </source>
</evidence>
<evidence type="ECO:0008006" key="12">
    <source>
        <dbReference type="Google" id="ProtNLM"/>
    </source>
</evidence>
<comment type="subcellular location">
    <subcellularLocation>
        <location evidence="1">Cytoplasm</location>
    </subcellularLocation>
</comment>
<dbReference type="Proteomes" id="UP000001064">
    <property type="component" value="Unassembled WGS sequence"/>
</dbReference>
<dbReference type="CDD" id="cd14497">
    <property type="entry name" value="PTP_PTEN-like"/>
    <property type="match status" value="1"/>
</dbReference>
<dbReference type="AlphaFoldDB" id="F0Z675"/>
<evidence type="ECO:0000259" key="7">
    <source>
        <dbReference type="PROSITE" id="PS50056"/>
    </source>
</evidence>
<dbReference type="Pfam" id="PF10409">
    <property type="entry name" value="PTEN_C2"/>
    <property type="match status" value="1"/>
</dbReference>
<dbReference type="PROSITE" id="PS00383">
    <property type="entry name" value="TYR_PHOSPHATASE_1"/>
    <property type="match status" value="1"/>
</dbReference>
<dbReference type="VEuPathDB" id="AmoebaDB:DICPUDRAFT_25009"/>
<keyword evidence="2" id="KW-0963">Cytoplasm</keyword>
<evidence type="ECO:0000259" key="8">
    <source>
        <dbReference type="PROSITE" id="PS51181"/>
    </source>
</evidence>
<name>F0Z675_DICPU</name>
<keyword evidence="11" id="KW-1185">Reference proteome</keyword>
<reference evidence="11" key="1">
    <citation type="journal article" date="2011" name="Genome Biol.">
        <title>Comparative genomics of the social amoebae Dictyostelium discoideum and Dictyostelium purpureum.</title>
        <authorList>
            <consortium name="US DOE Joint Genome Institute (JGI-PGF)"/>
            <person name="Sucgang R."/>
            <person name="Kuo A."/>
            <person name="Tian X."/>
            <person name="Salerno W."/>
            <person name="Parikh A."/>
            <person name="Feasley C.L."/>
            <person name="Dalin E."/>
            <person name="Tu H."/>
            <person name="Huang E."/>
            <person name="Barry K."/>
            <person name="Lindquist E."/>
            <person name="Shapiro H."/>
            <person name="Bruce D."/>
            <person name="Schmutz J."/>
            <person name="Salamov A."/>
            <person name="Fey P."/>
            <person name="Gaudet P."/>
            <person name="Anjard C."/>
            <person name="Babu M.M."/>
            <person name="Basu S."/>
            <person name="Bushmanova Y."/>
            <person name="van der Wel H."/>
            <person name="Katoh-Kurasawa M."/>
            <person name="Dinh C."/>
            <person name="Coutinho P.M."/>
            <person name="Saito T."/>
            <person name="Elias M."/>
            <person name="Schaap P."/>
            <person name="Kay R.R."/>
            <person name="Henrissat B."/>
            <person name="Eichinger L."/>
            <person name="Rivero F."/>
            <person name="Putnam N.H."/>
            <person name="West C.M."/>
            <person name="Loomis W.F."/>
            <person name="Chisholm R.L."/>
            <person name="Shaulsky G."/>
            <person name="Strassmann J.E."/>
            <person name="Queller D.C."/>
            <person name="Kuspa A."/>
            <person name="Grigoriev I.V."/>
        </authorList>
    </citation>
    <scope>NUCLEOTIDE SEQUENCE [LARGE SCALE GENOMIC DNA]</scope>
    <source>
        <strain evidence="11">QSDP1</strain>
    </source>
</reference>
<dbReference type="RefSeq" id="XP_003282885.1">
    <property type="nucleotide sequence ID" value="XM_003282837.1"/>
</dbReference>
<dbReference type="Gene3D" id="2.30.29.30">
    <property type="entry name" value="Pleckstrin-homology domain (PH domain)/Phosphotyrosine-binding domain (PTB)"/>
    <property type="match status" value="1"/>
</dbReference>
<dbReference type="FunFam" id="2.30.29.30:FF:000286">
    <property type="entry name" value="PH-protein kinase domain containing protein"/>
    <property type="match status" value="1"/>
</dbReference>